<accession>A0A4V3CQC4</accession>
<comment type="caution">
    <text evidence="8">The sequence shown here is derived from an EMBL/GenBank/DDBJ whole genome shotgun (WGS) entry which is preliminary data.</text>
</comment>
<dbReference type="EMBL" id="SNXI01000001">
    <property type="protein sequence ID" value="TDP40613.1"/>
    <property type="molecule type" value="Genomic_DNA"/>
</dbReference>
<dbReference type="Proteomes" id="UP000295531">
    <property type="component" value="Unassembled WGS sequence"/>
</dbReference>
<sequence length="421" mass="46742">MLSIKRWHVAAAIAVGALFIAAIESPKPISDEPIPQPLVAFDSAWNTGSYANYRKPPTHNRETHIVYVQPGQNLTSLLTNEGLSAQQVVLLALTAQPLIDLGRLQIGAPLEISFNDNDQPRVRLAKEYGEIIDAIYENGAWNVTKQTVPLRAETHEAAVTISSSLYEDAVAEDVPVTIINSAMMALSHFVDFQRQLQPGDIFEAQYARSEVVRDKALFSHLQNPLKLSYLRFTNGGEDYRMYRFDGTFYFEDGRVAQSFLLKTPLNGARLTSHYGNRYHPVLGYNRQHKGIDFSAPVGTPIMAAGRGTIKHASRKGSFGNAVIIEHAQGYETLYAHLDRFNEDIDVGDYVSQGDIIGYLGNTGLSAGRHLHYEVYRNGRTINPVDIKVPSDRRLSGVELARFKRYLAQLKSQASELAGLAP</sequence>
<dbReference type="GO" id="GO:0046872">
    <property type="term" value="F:metal ion binding"/>
    <property type="evidence" value="ECO:0007669"/>
    <property type="project" value="UniProtKB-KW"/>
</dbReference>
<dbReference type="GO" id="GO:0006508">
    <property type="term" value="P:proteolysis"/>
    <property type="evidence" value="ECO:0007669"/>
    <property type="project" value="UniProtKB-KW"/>
</dbReference>
<dbReference type="SUPFAM" id="SSF51261">
    <property type="entry name" value="Duplicated hybrid motif"/>
    <property type="match status" value="1"/>
</dbReference>
<evidence type="ECO:0000256" key="1">
    <source>
        <dbReference type="ARBA" id="ARBA00001947"/>
    </source>
</evidence>
<dbReference type="Gene3D" id="2.70.70.10">
    <property type="entry name" value="Glucose Permease (Domain IIA)"/>
    <property type="match status" value="1"/>
</dbReference>
<keyword evidence="3" id="KW-0479">Metal-binding</keyword>
<evidence type="ECO:0000256" key="4">
    <source>
        <dbReference type="ARBA" id="ARBA00022801"/>
    </source>
</evidence>
<dbReference type="RefSeq" id="WP_133538290.1">
    <property type="nucleotide sequence ID" value="NZ_SNXI01000001.1"/>
</dbReference>
<feature type="domain" description="M23ase beta-sheet core" evidence="7">
    <location>
        <begin position="287"/>
        <end position="383"/>
    </location>
</feature>
<keyword evidence="9" id="KW-1185">Reference proteome</keyword>
<organism evidence="8 9">
    <name type="scientific">Idiomarina aquatica</name>
    <dbReference type="NCBI Taxonomy" id="1327752"/>
    <lineage>
        <taxon>Bacteria</taxon>
        <taxon>Pseudomonadati</taxon>
        <taxon>Pseudomonadota</taxon>
        <taxon>Gammaproteobacteria</taxon>
        <taxon>Alteromonadales</taxon>
        <taxon>Idiomarinaceae</taxon>
        <taxon>Idiomarina</taxon>
    </lineage>
</organism>
<proteinExistence type="predicted"/>
<evidence type="ECO:0000256" key="3">
    <source>
        <dbReference type="ARBA" id="ARBA00022723"/>
    </source>
</evidence>
<keyword evidence="2" id="KW-0645">Protease</keyword>
<evidence type="ECO:0000313" key="8">
    <source>
        <dbReference type="EMBL" id="TDP40613.1"/>
    </source>
</evidence>
<dbReference type="InterPro" id="IPR011055">
    <property type="entry name" value="Dup_hybrid_motif"/>
</dbReference>
<reference evidence="8 9" key="1">
    <citation type="submission" date="2019-03" db="EMBL/GenBank/DDBJ databases">
        <title>Freshwater and sediment microbial communities from various areas in North America, analyzing microbe dynamics in response to fracking.</title>
        <authorList>
            <person name="Lamendella R."/>
        </authorList>
    </citation>
    <scope>NUCLEOTIDE SEQUENCE [LARGE SCALE GENOMIC DNA]</scope>
    <source>
        <strain evidence="8 9">18_TX</strain>
    </source>
</reference>
<dbReference type="OrthoDB" id="9805070at2"/>
<gene>
    <name evidence="8" type="ORF">DEU29_101157</name>
</gene>
<keyword evidence="6" id="KW-0482">Metalloprotease</keyword>
<evidence type="ECO:0000313" key="9">
    <source>
        <dbReference type="Proteomes" id="UP000295531"/>
    </source>
</evidence>
<dbReference type="GO" id="GO:0004222">
    <property type="term" value="F:metalloendopeptidase activity"/>
    <property type="evidence" value="ECO:0007669"/>
    <property type="project" value="TreeGrafter"/>
</dbReference>
<name>A0A4V3CQC4_9GAMM</name>
<dbReference type="InterPro" id="IPR016047">
    <property type="entry name" value="M23ase_b-sheet_dom"/>
</dbReference>
<dbReference type="AlphaFoldDB" id="A0A4V3CQC4"/>
<evidence type="ECO:0000256" key="6">
    <source>
        <dbReference type="ARBA" id="ARBA00023049"/>
    </source>
</evidence>
<dbReference type="PANTHER" id="PTHR21666">
    <property type="entry name" value="PEPTIDASE-RELATED"/>
    <property type="match status" value="1"/>
</dbReference>
<evidence type="ECO:0000259" key="7">
    <source>
        <dbReference type="Pfam" id="PF01551"/>
    </source>
</evidence>
<evidence type="ECO:0000256" key="2">
    <source>
        <dbReference type="ARBA" id="ARBA00022670"/>
    </source>
</evidence>
<keyword evidence="5" id="KW-0862">Zinc</keyword>
<dbReference type="InterPro" id="IPR050570">
    <property type="entry name" value="Cell_wall_metabolism_enzyme"/>
</dbReference>
<dbReference type="Gene3D" id="3.10.450.350">
    <property type="match status" value="1"/>
</dbReference>
<comment type="cofactor">
    <cofactor evidence="1">
        <name>Zn(2+)</name>
        <dbReference type="ChEBI" id="CHEBI:29105"/>
    </cofactor>
</comment>
<dbReference type="PANTHER" id="PTHR21666:SF288">
    <property type="entry name" value="CELL DIVISION PROTEIN YTFB"/>
    <property type="match status" value="1"/>
</dbReference>
<dbReference type="Pfam" id="PF01551">
    <property type="entry name" value="Peptidase_M23"/>
    <property type="match status" value="1"/>
</dbReference>
<evidence type="ECO:0000256" key="5">
    <source>
        <dbReference type="ARBA" id="ARBA00022833"/>
    </source>
</evidence>
<protein>
    <submittedName>
        <fullName evidence="8">Peptidase M23-like protein</fullName>
    </submittedName>
</protein>
<keyword evidence="4" id="KW-0378">Hydrolase</keyword>
<dbReference type="CDD" id="cd12797">
    <property type="entry name" value="M23_peptidase"/>
    <property type="match status" value="1"/>
</dbReference>